<protein>
    <submittedName>
        <fullName evidence="2">Uncharacterized protein</fullName>
    </submittedName>
</protein>
<keyword evidence="1" id="KW-1133">Transmembrane helix</keyword>
<evidence type="ECO:0000313" key="2">
    <source>
        <dbReference type="EMBL" id="MDX7013179.1"/>
    </source>
</evidence>
<dbReference type="EMBL" id="JAWZZT010000001">
    <property type="protein sequence ID" value="MDX7013179.1"/>
    <property type="molecule type" value="Genomic_DNA"/>
</dbReference>
<accession>A0AAW9DXH1</accession>
<keyword evidence="1" id="KW-0472">Membrane</keyword>
<keyword evidence="1" id="KW-0812">Transmembrane</keyword>
<comment type="caution">
    <text evidence="2">The sequence shown here is derived from an EMBL/GenBank/DDBJ whole genome shotgun (WGS) entry which is preliminary data.</text>
</comment>
<dbReference type="AlphaFoldDB" id="A0AAW9DXH1"/>
<evidence type="ECO:0000313" key="3">
    <source>
        <dbReference type="Proteomes" id="UP001279012"/>
    </source>
</evidence>
<gene>
    <name evidence="2" type="ORF">SJ059_01635</name>
</gene>
<organism evidence="2 3">
    <name type="scientific">Klebsiella aerogenes</name>
    <name type="common">Enterobacter aerogenes</name>
    <dbReference type="NCBI Taxonomy" id="548"/>
    <lineage>
        <taxon>Bacteria</taxon>
        <taxon>Pseudomonadati</taxon>
        <taxon>Pseudomonadota</taxon>
        <taxon>Gammaproteobacteria</taxon>
        <taxon>Enterobacterales</taxon>
        <taxon>Enterobacteriaceae</taxon>
        <taxon>Klebsiella/Raoultella group</taxon>
        <taxon>Klebsiella</taxon>
    </lineage>
</organism>
<dbReference type="RefSeq" id="WP_015366625.1">
    <property type="nucleotide sequence ID" value="NZ_CAKNDN010000001.1"/>
</dbReference>
<reference evidence="2" key="1">
    <citation type="submission" date="2023-11" db="EMBL/GenBank/DDBJ databases">
        <title>Detection of rare carbapenemases in Enterobacterales - comparison of two colorimetric and two CIM-based carbapenemase assays.</title>
        <authorList>
            <person name="Schaffarczyk L."/>
            <person name="Noster J."/>
            <person name="Stelzer Y."/>
            <person name="Sattler J."/>
            <person name="Gatermann S."/>
            <person name="Hamprecht A."/>
        </authorList>
    </citation>
    <scope>NUCLEOTIDE SEQUENCE</scope>
    <source>
        <strain evidence="2">CIM-Cont-037</strain>
    </source>
</reference>
<dbReference type="Proteomes" id="UP001279012">
    <property type="component" value="Unassembled WGS sequence"/>
</dbReference>
<sequence length="92" mass="10734">MFGKLLNSVTWQIRSDLRRKLKANRDHKNLSWNLAERLQVYCSTHYIRAMLILWGVAAGAVAVAHYARPVFDPFARQHVDVGLEVRWEMVLK</sequence>
<name>A0AAW9DXH1_KLEAE</name>
<evidence type="ECO:0000256" key="1">
    <source>
        <dbReference type="SAM" id="Phobius"/>
    </source>
</evidence>
<feature type="transmembrane region" description="Helical" evidence="1">
    <location>
        <begin position="46"/>
        <end position="67"/>
    </location>
</feature>
<proteinExistence type="predicted"/>